<dbReference type="InterPro" id="IPR026444">
    <property type="entry name" value="Secre_tail"/>
</dbReference>
<keyword evidence="4" id="KW-1185">Reference proteome</keyword>
<evidence type="ECO:0000313" key="3">
    <source>
        <dbReference type="EMBL" id="MBF0596799.1"/>
    </source>
</evidence>
<evidence type="ECO:0000256" key="1">
    <source>
        <dbReference type="ARBA" id="ARBA00022729"/>
    </source>
</evidence>
<proteinExistence type="predicted"/>
<comment type="caution">
    <text evidence="3">The sequence shown here is derived from an EMBL/GenBank/DDBJ whole genome shotgun (WGS) entry which is preliminary data.</text>
</comment>
<name>A0A8J7FP84_9FLAO</name>
<evidence type="ECO:0000259" key="2">
    <source>
        <dbReference type="Pfam" id="PF18962"/>
    </source>
</evidence>
<gene>
    <name evidence="3" type="ORF">IM532_04940</name>
</gene>
<accession>A0A8J7FP84</accession>
<organism evidence="3 4">
    <name type="scientific">Faecalibacter rhinopitheci</name>
    <dbReference type="NCBI Taxonomy" id="2779678"/>
    <lineage>
        <taxon>Bacteria</taxon>
        <taxon>Pseudomonadati</taxon>
        <taxon>Bacteroidota</taxon>
        <taxon>Flavobacteriia</taxon>
        <taxon>Flavobacteriales</taxon>
        <taxon>Weeksellaceae</taxon>
        <taxon>Faecalibacter</taxon>
    </lineage>
</organism>
<dbReference type="Pfam" id="PF18962">
    <property type="entry name" value="Por_Secre_tail"/>
    <property type="match status" value="1"/>
</dbReference>
<dbReference type="NCBIfam" id="TIGR04183">
    <property type="entry name" value="Por_Secre_tail"/>
    <property type="match status" value="1"/>
</dbReference>
<dbReference type="AlphaFoldDB" id="A0A8J7FP84"/>
<keyword evidence="1" id="KW-0732">Signal</keyword>
<dbReference type="Proteomes" id="UP000608754">
    <property type="component" value="Unassembled WGS sequence"/>
</dbReference>
<dbReference type="EMBL" id="JADGIK010000002">
    <property type="protein sequence ID" value="MBF0596799.1"/>
    <property type="molecule type" value="Genomic_DNA"/>
</dbReference>
<sequence>MNKTLLFVLLSLTAYGQDSSKLNFIDLNSTRSSNPQSFITFNNETFLHADNGYQGRHLWKIDKSTNQIDIVKHSLFNEYEHINEETKLFDINNSVFWYQDLLNSGGLYKLTNGQTELLKILPTEIQEIYKKNNKVYFTTGSFKFNTPYQLWETDGNTVSEIILPINNISTHINFDNSVSNYIYLTFNSNNNTSFWAYNISTKRFTQLSSIISNNTSRENILLNDKIYISEYTPQTGFELYEINGEKKSLIKDLIPGFQSGIYDKLIGAATNNEFYFIGLDKNYKVIIYKSDGTNSGTNVFYDFENNYSYNSDNTYKFITIDKGIAFTVKEGNKTDLWKIVNGTTSLLTSDNGNEIQLLEDNFVVIGTKLYQINPTSLTQILPQYQFTELNNFYFDENSIYFAASTREKGSEPYRLNKTTLQLEPIEEINYLGSSHVSDFMISANKLYFHGNHTKNKYENNSLQKLISDKEIYPSFNHYTDKFSNYITTDKGLIFTSKYDLHIINSNGEIKSLIADTQSISIDTPLSKINNTVFFLGVDSYSNGNYNKYVYKTDGSIDSTVKISNIPVEFEHEYSQGVINNHLYYIVKEDYNIAKMYKTNGEINQLVYTFPSNIINPKIIGVLQHQLILDIYNDLNYKHEVYLSDGNNLGKILPDFTTNYSSIDKVFLEDTKITAVSAGQIVQYDSEMQTSKKLYATSNEFQGINNLIKCGNLYYATRYQSDYVFYIDFNSSIENHKLGYPITPKIECYKGNAFVMRYIDNYSNYDNNDIIIDAIKGKDHQQIYFIPNDFSANKLEWKQKDFSIFDDKIFIAAENPKYGQELMYGDINQLTLDVNDITTPSSTKNNLNIYPNPASNYFSVQSKEKIEKITLYNVLGETVYSIQNNRLNDSKFILDNRIPDGVYFIEIKSKTKSESKKIIIKK</sequence>
<reference evidence="3" key="1">
    <citation type="submission" date="2020-10" db="EMBL/GenBank/DDBJ databases">
        <authorList>
            <person name="Lu T."/>
            <person name="Wang Q."/>
            <person name="Han X."/>
        </authorList>
    </citation>
    <scope>NUCLEOTIDE SEQUENCE</scope>
    <source>
        <strain evidence="3">WQ 117</strain>
    </source>
</reference>
<feature type="domain" description="Secretion system C-terminal sorting" evidence="2">
    <location>
        <begin position="848"/>
        <end position="919"/>
    </location>
</feature>
<evidence type="ECO:0000313" key="4">
    <source>
        <dbReference type="Proteomes" id="UP000608754"/>
    </source>
</evidence>
<protein>
    <submittedName>
        <fullName evidence="3">T9SS type A sorting domain-containing protein</fullName>
    </submittedName>
</protein>
<dbReference type="RefSeq" id="WP_194182322.1">
    <property type="nucleotide sequence ID" value="NZ_JADGIK010000002.1"/>
</dbReference>